<dbReference type="Proteomes" id="UP000664859">
    <property type="component" value="Unassembled WGS sequence"/>
</dbReference>
<dbReference type="InterPro" id="IPR009543">
    <property type="entry name" value="VPS13_VAB"/>
</dbReference>
<gene>
    <name evidence="3" type="ORF">JKP88DRAFT_128835</name>
</gene>
<reference evidence="3" key="1">
    <citation type="submission" date="2021-02" db="EMBL/GenBank/DDBJ databases">
        <title>First Annotated Genome of the Yellow-green Alga Tribonema minus.</title>
        <authorList>
            <person name="Mahan K.M."/>
        </authorList>
    </citation>
    <scope>NUCLEOTIDE SEQUENCE</scope>
    <source>
        <strain evidence="3">UTEX B ZZ1240</strain>
    </source>
</reference>
<sequence length="144" mass="15525">YTVVVHPPLVVENLLPHEGTFELADEGRNPLWAARLEPGTSVGVYSVGMDVPLLLLLNLGFCRNMDGVHVHDGLRGGGGGGGAREDGGDECASGITLTDAVGQRIALRVENRRGGGGQRHVTVYAPYWMVNTSHYRMRFRQDGS</sequence>
<evidence type="ECO:0000256" key="1">
    <source>
        <dbReference type="ARBA" id="ARBA00006545"/>
    </source>
</evidence>
<proteinExistence type="inferred from homology"/>
<dbReference type="GO" id="GO:0045053">
    <property type="term" value="P:protein retention in Golgi apparatus"/>
    <property type="evidence" value="ECO:0007669"/>
    <property type="project" value="TreeGrafter"/>
</dbReference>
<feature type="domain" description="Vacuolar protein sorting-associated protein 13 VPS13 adaptor binding" evidence="2">
    <location>
        <begin position="2"/>
        <end position="143"/>
    </location>
</feature>
<feature type="non-terminal residue" evidence="3">
    <location>
        <position position="144"/>
    </location>
</feature>
<evidence type="ECO:0000259" key="2">
    <source>
        <dbReference type="Pfam" id="PF25036"/>
    </source>
</evidence>
<dbReference type="AlphaFoldDB" id="A0A835ZCW3"/>
<accession>A0A835ZCW3</accession>
<comment type="caution">
    <text evidence="3">The sequence shown here is derived from an EMBL/GenBank/DDBJ whole genome shotgun (WGS) entry which is preliminary data.</text>
</comment>
<organism evidence="3 4">
    <name type="scientific">Tribonema minus</name>
    <dbReference type="NCBI Taxonomy" id="303371"/>
    <lineage>
        <taxon>Eukaryota</taxon>
        <taxon>Sar</taxon>
        <taxon>Stramenopiles</taxon>
        <taxon>Ochrophyta</taxon>
        <taxon>PX clade</taxon>
        <taxon>Xanthophyceae</taxon>
        <taxon>Tribonematales</taxon>
        <taxon>Tribonemataceae</taxon>
        <taxon>Tribonema</taxon>
    </lineage>
</organism>
<dbReference type="EMBL" id="JAFCMP010000044">
    <property type="protein sequence ID" value="KAG5189847.1"/>
    <property type="molecule type" value="Genomic_DNA"/>
</dbReference>
<feature type="non-terminal residue" evidence="3">
    <location>
        <position position="1"/>
    </location>
</feature>
<protein>
    <recommendedName>
        <fullName evidence="2">Vacuolar protein sorting-associated protein 13 VPS13 adaptor binding domain-containing protein</fullName>
    </recommendedName>
</protein>
<keyword evidence="4" id="KW-1185">Reference proteome</keyword>
<comment type="similarity">
    <text evidence="1">Belongs to the VPS13 family.</text>
</comment>
<dbReference type="PANTHER" id="PTHR16166">
    <property type="entry name" value="VACUOLAR PROTEIN SORTING-ASSOCIATED PROTEIN VPS13"/>
    <property type="match status" value="1"/>
</dbReference>
<dbReference type="GO" id="GO:0006623">
    <property type="term" value="P:protein targeting to vacuole"/>
    <property type="evidence" value="ECO:0007669"/>
    <property type="project" value="TreeGrafter"/>
</dbReference>
<dbReference type="OrthoDB" id="61483at2759"/>
<name>A0A835ZCW3_9STRA</name>
<dbReference type="InterPro" id="IPR026847">
    <property type="entry name" value="VPS13"/>
</dbReference>
<dbReference type="PANTHER" id="PTHR16166:SF93">
    <property type="entry name" value="INTERMEMBRANE LIPID TRANSFER PROTEIN VPS13"/>
    <property type="match status" value="1"/>
</dbReference>
<evidence type="ECO:0000313" key="3">
    <source>
        <dbReference type="EMBL" id="KAG5189847.1"/>
    </source>
</evidence>
<dbReference type="Pfam" id="PF25036">
    <property type="entry name" value="VPS13_VAB"/>
    <property type="match status" value="1"/>
</dbReference>
<evidence type="ECO:0000313" key="4">
    <source>
        <dbReference type="Proteomes" id="UP000664859"/>
    </source>
</evidence>